<evidence type="ECO:0000256" key="4">
    <source>
        <dbReference type="ARBA" id="ARBA00022771"/>
    </source>
</evidence>
<dbReference type="InterPro" id="IPR023152">
    <property type="entry name" value="RasGAP_CS"/>
</dbReference>
<accession>A0AAN9W9W2</accession>
<keyword evidence="4 6" id="KW-0863">Zinc-finger</keyword>
<dbReference type="InterPro" id="IPR011993">
    <property type="entry name" value="PH-like_dom_sf"/>
</dbReference>
<keyword evidence="3" id="KW-0677">Repeat</keyword>
<dbReference type="Proteomes" id="UP001378592">
    <property type="component" value="Unassembled WGS sequence"/>
</dbReference>
<dbReference type="InterPro" id="IPR035892">
    <property type="entry name" value="C2_domain_sf"/>
</dbReference>
<dbReference type="SMART" id="SM00323">
    <property type="entry name" value="RasGAP"/>
    <property type="match status" value="1"/>
</dbReference>
<reference evidence="10 11" key="1">
    <citation type="submission" date="2024-03" db="EMBL/GenBank/DDBJ databases">
        <title>The genome assembly and annotation of the cricket Gryllus longicercus Weissman &amp; Gray.</title>
        <authorList>
            <person name="Szrajer S."/>
            <person name="Gray D."/>
            <person name="Ylla G."/>
        </authorList>
    </citation>
    <scope>NUCLEOTIDE SEQUENCE [LARGE SCALE GENOMIC DNA]</scope>
    <source>
        <strain evidence="10">DAG 2021-001</strain>
        <tissue evidence="10">Whole body minus gut</tissue>
    </source>
</reference>
<dbReference type="SUPFAM" id="SSF49562">
    <property type="entry name" value="C2 domain (Calcium/lipid-binding domain, CaLB)"/>
    <property type="match status" value="2"/>
</dbReference>
<dbReference type="Gene3D" id="1.10.506.10">
    <property type="entry name" value="GTPase Activation - p120gap, domain 1"/>
    <property type="match status" value="1"/>
</dbReference>
<keyword evidence="5" id="KW-0862">Zinc</keyword>
<dbReference type="InterPro" id="IPR039360">
    <property type="entry name" value="Ras_GTPase"/>
</dbReference>
<feature type="domain" description="PH" evidence="7">
    <location>
        <begin position="609"/>
        <end position="710"/>
    </location>
</feature>
<organism evidence="10 11">
    <name type="scientific">Gryllus longicercus</name>
    <dbReference type="NCBI Taxonomy" id="2509291"/>
    <lineage>
        <taxon>Eukaryota</taxon>
        <taxon>Metazoa</taxon>
        <taxon>Ecdysozoa</taxon>
        <taxon>Arthropoda</taxon>
        <taxon>Hexapoda</taxon>
        <taxon>Insecta</taxon>
        <taxon>Pterygota</taxon>
        <taxon>Neoptera</taxon>
        <taxon>Polyneoptera</taxon>
        <taxon>Orthoptera</taxon>
        <taxon>Ensifera</taxon>
        <taxon>Gryllidea</taxon>
        <taxon>Grylloidea</taxon>
        <taxon>Gryllidae</taxon>
        <taxon>Gryllinae</taxon>
        <taxon>Gryllus</taxon>
    </lineage>
</organism>
<evidence type="ECO:0000313" key="10">
    <source>
        <dbReference type="EMBL" id="KAK7869883.1"/>
    </source>
</evidence>
<evidence type="ECO:0000256" key="3">
    <source>
        <dbReference type="ARBA" id="ARBA00022737"/>
    </source>
</evidence>
<gene>
    <name evidence="10" type="ORF">R5R35_006686</name>
</gene>
<dbReference type="PANTHER" id="PTHR10194:SF148">
    <property type="entry name" value="GTPASE-ACTIVATING PROTEIN"/>
    <property type="match status" value="1"/>
</dbReference>
<dbReference type="InterPro" id="IPR001562">
    <property type="entry name" value="Znf_Btk_motif"/>
</dbReference>
<dbReference type="Gene3D" id="2.30.29.30">
    <property type="entry name" value="Pleckstrin-homology domain (PH domain)/Phosphotyrosine-binding domain (PTB)"/>
    <property type="match status" value="1"/>
</dbReference>
<dbReference type="PROSITE" id="PS00509">
    <property type="entry name" value="RAS_GTPASE_ACTIV_1"/>
    <property type="match status" value="1"/>
</dbReference>
<dbReference type="SUPFAM" id="SSF50729">
    <property type="entry name" value="PH domain-like"/>
    <property type="match status" value="1"/>
</dbReference>
<evidence type="ECO:0000256" key="2">
    <source>
        <dbReference type="ARBA" id="ARBA00022723"/>
    </source>
</evidence>
<evidence type="ECO:0000256" key="1">
    <source>
        <dbReference type="ARBA" id="ARBA00022468"/>
    </source>
</evidence>
<dbReference type="InterPro" id="IPR000008">
    <property type="entry name" value="C2_dom"/>
</dbReference>
<sequence length="871" mass="97506">MAEERRKARVEERLKIKIGEAKNLMCGGGGGGGGAGDVFCALSLDQEEIFRTGAAPRCPDPFFGEEFQFEVPRRFRHLAVYVHARDRDRARPAKVLGKVAVRRDELHAYHGKDHWFPLRTVDADSEVQGKAHLQLQLQAGGAPADPSTATALCVRVLECSELTHTNGACDPFATVALRYSDGRTENKRTRTRKKTTSPHFDDAFVFELPSARGAGQNHERHSGGAGAGAGAEWAELRVALWHDASGVAAGNVFLGEVRLPLLGQQHLQRALGSAWYFLQPRSGAQRGSPKQPAGAGAGAGSPLAALEGLGSLRLKIHYTVDYVFPSPAYDALRDLILQSPQVEPITSSAAYILGEIVPSKLDAAQPLVRVLVHHDQIVPMVRALAHWEISKLTDANTIFRGNTLVSKMMDEVMRLAGLHYLHNTLRPSLELLFQEHKPCEIDPTRVKDPNVIETNLNNLKGYVQAIFQAITTSALQCPVLMCQLFHVLKEIASYHFPSNREVKYSVISGFVFLRFFAPAILGPKLFDLTTEQIDQQTNRTLTLISKIIQSLGNLVSCRSLQQPCKEEYMTAVYQTFCTEQHIQAIRQFLEIISAASNPNPNHRNLDSPVILKEGVMIKRAQGRKRFGRKNFKLRYFRLTTQDLTYSKTKGKEPLCCIPLDQILAVERLKEESFKKKNMFQIVQPERALYVQANNCVEEKEWIDILTKICQTNANRLQRYHPSAFVNGHWLCCRAMVEGAPGCTDVSSFESEKSLQMNLDPDRELQRIHSLFISHMDRLEALTNACECQAVYTGDICFMPSFVIEDVQSCFKTLSLVMETAYKLEQEHRSYQRSLARETKYGSKQAPIGDDNYLLLAGRPDSHLFKTYSSPK</sequence>
<dbReference type="CDD" id="cd05128">
    <property type="entry name" value="RasGAP_GAP1_like"/>
    <property type="match status" value="1"/>
</dbReference>
<dbReference type="InterPro" id="IPR008936">
    <property type="entry name" value="Rho_GTPase_activation_prot"/>
</dbReference>
<feature type="domain" description="C2" evidence="8">
    <location>
        <begin position="129"/>
        <end position="276"/>
    </location>
</feature>
<evidence type="ECO:0000256" key="6">
    <source>
        <dbReference type="PROSITE-ProRule" id="PRU00432"/>
    </source>
</evidence>
<dbReference type="GO" id="GO:0005096">
    <property type="term" value="F:GTPase activator activity"/>
    <property type="evidence" value="ECO:0007669"/>
    <property type="project" value="UniProtKB-KW"/>
</dbReference>
<evidence type="ECO:0000313" key="11">
    <source>
        <dbReference type="Proteomes" id="UP001378592"/>
    </source>
</evidence>
<dbReference type="AlphaFoldDB" id="A0AAN9W9W2"/>
<dbReference type="GO" id="GO:0035556">
    <property type="term" value="P:intracellular signal transduction"/>
    <property type="evidence" value="ECO:0007669"/>
    <property type="project" value="InterPro"/>
</dbReference>
<dbReference type="Pfam" id="PF00616">
    <property type="entry name" value="RasGAP"/>
    <property type="match status" value="2"/>
</dbReference>
<dbReference type="Pfam" id="PF00169">
    <property type="entry name" value="PH"/>
    <property type="match status" value="1"/>
</dbReference>
<dbReference type="GO" id="GO:0008270">
    <property type="term" value="F:zinc ion binding"/>
    <property type="evidence" value="ECO:0007669"/>
    <property type="project" value="UniProtKB-KW"/>
</dbReference>
<dbReference type="SMART" id="SM00233">
    <property type="entry name" value="PH"/>
    <property type="match status" value="1"/>
</dbReference>
<dbReference type="SMART" id="SM00239">
    <property type="entry name" value="C2"/>
    <property type="match status" value="2"/>
</dbReference>
<dbReference type="SUPFAM" id="SSF48350">
    <property type="entry name" value="GTPase activation domain, GAP"/>
    <property type="match status" value="1"/>
</dbReference>
<evidence type="ECO:0000259" key="8">
    <source>
        <dbReference type="PROSITE" id="PS50004"/>
    </source>
</evidence>
<comment type="caution">
    <text evidence="10">The sequence shown here is derived from an EMBL/GenBank/DDBJ whole genome shotgun (WGS) entry which is preliminary data.</text>
</comment>
<dbReference type="Pfam" id="PF00168">
    <property type="entry name" value="C2"/>
    <property type="match status" value="2"/>
</dbReference>
<evidence type="ECO:0008006" key="12">
    <source>
        <dbReference type="Google" id="ProtNLM"/>
    </source>
</evidence>
<evidence type="ECO:0000256" key="5">
    <source>
        <dbReference type="ARBA" id="ARBA00022833"/>
    </source>
</evidence>
<keyword evidence="1" id="KW-0343">GTPase activation</keyword>
<feature type="domain" description="Ras-GAP" evidence="9">
    <location>
        <begin position="359"/>
        <end position="553"/>
    </location>
</feature>
<dbReference type="PROSITE" id="PS50018">
    <property type="entry name" value="RAS_GTPASE_ACTIV_2"/>
    <property type="match status" value="1"/>
</dbReference>
<evidence type="ECO:0000259" key="9">
    <source>
        <dbReference type="PROSITE" id="PS50018"/>
    </source>
</evidence>
<dbReference type="EMBL" id="JAZDUA010000067">
    <property type="protein sequence ID" value="KAK7869883.1"/>
    <property type="molecule type" value="Genomic_DNA"/>
</dbReference>
<dbReference type="SMART" id="SM00107">
    <property type="entry name" value="BTK"/>
    <property type="match status" value="1"/>
</dbReference>
<dbReference type="InterPro" id="IPR001849">
    <property type="entry name" value="PH_domain"/>
</dbReference>
<keyword evidence="11" id="KW-1185">Reference proteome</keyword>
<dbReference type="PANTHER" id="PTHR10194">
    <property type="entry name" value="RAS GTPASE-ACTIVATING PROTEINS"/>
    <property type="match status" value="1"/>
</dbReference>
<name>A0AAN9W9W2_9ORTH</name>
<dbReference type="Gene3D" id="2.60.40.150">
    <property type="entry name" value="C2 domain"/>
    <property type="match status" value="2"/>
</dbReference>
<keyword evidence="2" id="KW-0479">Metal-binding</keyword>
<evidence type="ECO:0000259" key="7">
    <source>
        <dbReference type="PROSITE" id="PS50003"/>
    </source>
</evidence>
<proteinExistence type="predicted"/>
<dbReference type="PROSITE" id="PS51113">
    <property type="entry name" value="ZF_BTK"/>
    <property type="match status" value="1"/>
</dbReference>
<feature type="domain" description="C2" evidence="8">
    <location>
        <begin position="1"/>
        <end position="116"/>
    </location>
</feature>
<dbReference type="InterPro" id="IPR001936">
    <property type="entry name" value="RasGAP_dom"/>
</dbReference>
<dbReference type="Pfam" id="PF00779">
    <property type="entry name" value="BTK"/>
    <property type="match status" value="1"/>
</dbReference>
<dbReference type="PROSITE" id="PS50003">
    <property type="entry name" value="PH_DOMAIN"/>
    <property type="match status" value="1"/>
</dbReference>
<dbReference type="PROSITE" id="PS50004">
    <property type="entry name" value="C2"/>
    <property type="match status" value="2"/>
</dbReference>
<protein>
    <recommendedName>
        <fullName evidence="12">Ras GTPase-activating protein 3</fullName>
    </recommendedName>
</protein>